<protein>
    <submittedName>
        <fullName evidence="2">Uncharacterized protein</fullName>
    </submittedName>
</protein>
<sequence>MEKEKEVAKGVLQFDDTTISAQRAARSGNWRMFKKILEKDPKRLVEPFDLFGNTVIYIATRSNNPGLLQERWHALRKGNCVNNTLLYEIIFCTAFENEAAQEYTLEDITEEKKKLSLLKIVNDSGETPFFRAAKLGRLKMLKYMANHAEGDIRRLFVRFDKYSILHASILG</sequence>
<keyword evidence="3" id="KW-1185">Reference proteome</keyword>
<dbReference type="AlphaFoldDB" id="A0AAQ3RUT1"/>
<gene>
    <name evidence="2" type="ORF">V8G54_018522</name>
</gene>
<comment type="subcellular location">
    <subcellularLocation>
        <location evidence="1">Cell membrane</location>
        <topology evidence="1">Peripheral membrane protein</topology>
    </subcellularLocation>
</comment>
<evidence type="ECO:0000256" key="1">
    <source>
        <dbReference type="ARBA" id="ARBA00004202"/>
    </source>
</evidence>
<dbReference type="Gene3D" id="1.25.40.20">
    <property type="entry name" value="Ankyrin repeat-containing domain"/>
    <property type="match status" value="1"/>
</dbReference>
<dbReference type="GO" id="GO:0005886">
    <property type="term" value="C:plasma membrane"/>
    <property type="evidence" value="ECO:0007669"/>
    <property type="project" value="UniProtKB-SubCell"/>
</dbReference>
<evidence type="ECO:0000313" key="3">
    <source>
        <dbReference type="Proteomes" id="UP001374535"/>
    </source>
</evidence>
<dbReference type="Proteomes" id="UP001374535">
    <property type="component" value="Chromosome 6"/>
</dbReference>
<reference evidence="2 3" key="1">
    <citation type="journal article" date="2023" name="Life. Sci Alliance">
        <title>Evolutionary insights into 3D genome organization and epigenetic landscape of Vigna mungo.</title>
        <authorList>
            <person name="Junaid A."/>
            <person name="Singh B."/>
            <person name="Bhatia S."/>
        </authorList>
    </citation>
    <scope>NUCLEOTIDE SEQUENCE [LARGE SCALE GENOMIC DNA]</scope>
    <source>
        <strain evidence="2">Urdbean</strain>
    </source>
</reference>
<evidence type="ECO:0000313" key="2">
    <source>
        <dbReference type="EMBL" id="WVZ05176.1"/>
    </source>
</evidence>
<dbReference type="InterPro" id="IPR036770">
    <property type="entry name" value="Ankyrin_rpt-contain_sf"/>
</dbReference>
<dbReference type="PANTHER" id="PTHR24121">
    <property type="entry name" value="NO MECHANORECEPTOR POTENTIAL C, ISOFORM D-RELATED"/>
    <property type="match status" value="1"/>
</dbReference>
<dbReference type="PANTHER" id="PTHR24121:SF20">
    <property type="entry name" value="TONSOKU-LIKE PROTEIN"/>
    <property type="match status" value="1"/>
</dbReference>
<organism evidence="2 3">
    <name type="scientific">Vigna mungo</name>
    <name type="common">Black gram</name>
    <name type="synonym">Phaseolus mungo</name>
    <dbReference type="NCBI Taxonomy" id="3915"/>
    <lineage>
        <taxon>Eukaryota</taxon>
        <taxon>Viridiplantae</taxon>
        <taxon>Streptophyta</taxon>
        <taxon>Embryophyta</taxon>
        <taxon>Tracheophyta</taxon>
        <taxon>Spermatophyta</taxon>
        <taxon>Magnoliopsida</taxon>
        <taxon>eudicotyledons</taxon>
        <taxon>Gunneridae</taxon>
        <taxon>Pentapetalae</taxon>
        <taxon>rosids</taxon>
        <taxon>fabids</taxon>
        <taxon>Fabales</taxon>
        <taxon>Fabaceae</taxon>
        <taxon>Papilionoideae</taxon>
        <taxon>50 kb inversion clade</taxon>
        <taxon>NPAAA clade</taxon>
        <taxon>indigoferoid/millettioid clade</taxon>
        <taxon>Phaseoleae</taxon>
        <taxon>Vigna</taxon>
    </lineage>
</organism>
<dbReference type="SUPFAM" id="SSF48403">
    <property type="entry name" value="Ankyrin repeat"/>
    <property type="match status" value="1"/>
</dbReference>
<dbReference type="EMBL" id="CP144695">
    <property type="protein sequence ID" value="WVZ05176.1"/>
    <property type="molecule type" value="Genomic_DNA"/>
</dbReference>
<name>A0AAQ3RUT1_VIGMU</name>
<proteinExistence type="predicted"/>
<accession>A0AAQ3RUT1</accession>